<proteinExistence type="predicted"/>
<reference evidence="1" key="1">
    <citation type="journal article" date="2018" name="Virology">
        <title>A giant virus infecting green algae encodes key fermentation genes.</title>
        <authorList>
            <person name="Schvarcz C.R."/>
            <person name="Steward G.F."/>
        </authorList>
    </citation>
    <scope>NUCLEOTIDE SEQUENCE [LARGE SCALE GENOMIC DNA]</scope>
</reference>
<name>A0A2P0VN52_9VIRU</name>
<dbReference type="Proteomes" id="UP000244773">
    <property type="component" value="Segment"/>
</dbReference>
<gene>
    <name evidence="1" type="ORF">TetV_077</name>
</gene>
<evidence type="ECO:0000313" key="1">
    <source>
        <dbReference type="EMBL" id="AUF82169.1"/>
    </source>
</evidence>
<evidence type="ECO:0000313" key="2">
    <source>
        <dbReference type="Proteomes" id="UP000244773"/>
    </source>
</evidence>
<accession>A0A2P0VN52</accession>
<dbReference type="EMBL" id="KY322437">
    <property type="protein sequence ID" value="AUF82169.1"/>
    <property type="molecule type" value="Genomic_DNA"/>
</dbReference>
<protein>
    <submittedName>
        <fullName evidence="1">Uncharacterized protein</fullName>
    </submittedName>
</protein>
<sequence length="1248" mass="139801">MSTQYYYNGSLHAGQIEQYVSNLPLNSGHSIGDGKVLVHTPNGIVSQNIDNQNDYLCDTNYDTLNEDLYVRMKKYSVLNPYADRPLQIAGSSCFRIPVNDNDISCICVTDKNTRTLNQFFDAVIYQSPVGNRPTNVVAWNKRASGTMRHSGDINNPDPLLHYMSIVPQRGSRYFLVANGYQKTPLHMFHAQVPAFVIVGSRGLFAVPLNLAKSDLGDATTAVLAVMEYDFRAHEWIVSTINGVNAVGVESGAMNHLVDSLVMRANDRYEEALRMESDPISHPVYVCPKTESENMTASSMFSDVMNMFGSQLGIDGASSSTAEATSKKNNEVFIYLEQGVVVPEVFSSMKGRRILFGAGAHLEEGDVSPVNIPCLYGECNPHAMLALSVPPSKKNSFSWEDRYYDLNNSDCVICVVSKNWKSQALDIVTHLCDGIYMISDTTPGDVMENINDVCRIGGTVMAGPRSLILYYNTHDKRIRYYAGMNHGLFGKKYSFGDDVTSVFTNGAFELWLNEGGMRNVPGKRVSKVTERNIVYGDSIVSLNNLPINEFSKIYEDPKILSAWTDVIHQLILMLNVSELGKISEMLKLAVKKETERLIRPLDNSIKSLTKTFVTNPEDKKKRDALRGTKKSITRQVNEISALIDNMSSMKGGNTKKMDYNRMSRKNDIAGTVSSVNNMTKKDIADVFENVDEFYIAEVRSGFSSAMQLVSKNEFLMNVESVCNTIGSEDNLILDGSTIMDIFENNDVSDKHLLQSSGTIALILNDAVYIPIPFLEEFSEMEHPGVRRWVDMNESKFTKIWRVKMRGSLANGHGFKHLGISASNNDLGFLIIHTLFTVLHTMTKNVDVSSLSKNDSVVQLARSVYGLVFTTMGAGVTPLSLLWQLVQQGEALDTPPEDQAWIAYFILKMWVYTLWPSEHLEKKITQMFVRMIRRRLTEPATQKIQKSIAKIEANKAKNYLVNREADLKFLGICWKTICWILSNAYNHDDYDEMLRPVGLRLSTFIPETTSSGSVKHVMNFVKALAKGMVDWDVRFHKIVHTMACVYVKRSAIFSKSKKELLNLLNANKETWRLKSKIFEKLESISKMSNLEIKIKIQNEDAIRNNDVDRLTSDCELKRVPWSVLGDKEALTGIDAAYKMVICDGGIVQRSNNVSVVQQQDLGCVALNALAPFGTEADDARELVEAVSQANLSQMLAMCSIGKASPYYHMIYNHMGWTSSPKEIAEVLIVNWRNPLVGEKQAVDLLMSSTK</sequence>
<keyword evidence="2" id="KW-1185">Reference proteome</keyword>
<organism evidence="1">
    <name type="scientific">Tetraselmis virus 1</name>
    <dbReference type="NCBI Taxonomy" id="2060617"/>
    <lineage>
        <taxon>Viruses</taxon>
        <taxon>Varidnaviria</taxon>
        <taxon>Bamfordvirae</taxon>
        <taxon>Nucleocytoviricota</taxon>
        <taxon>Megaviricetes</taxon>
        <taxon>Imitervirales</taxon>
        <taxon>Allomimiviridae</taxon>
        <taxon>Oceanusvirus</taxon>
        <taxon>Oceanusvirus kaneohense</taxon>
    </lineage>
</organism>